<evidence type="ECO:0000313" key="2">
    <source>
        <dbReference type="EMBL" id="GMH28976.1"/>
    </source>
</evidence>
<accession>A0AAD3TGY7</accession>
<gene>
    <name evidence="2" type="ORF">Nepgr_030819</name>
</gene>
<dbReference type="PANTHER" id="PTHR31390">
    <property type="entry name" value="EXPRESSED PROTEIN"/>
    <property type="match status" value="1"/>
</dbReference>
<sequence length="904" mass="100756">MPSRTQLRNECLESAADVGYSSELERSSRQHHTSKIAKEKALSPRAYQSLKFKDKVKSGNSLRPPHADLPFEFAKNGDNRVLVRTKASGNHKQQSLWKKAGKEEDIVKYMSHLPAFLQRGEKLQDNVLNFGVLDWERLEKWKHKQNRMPKSNKRRISSIEKTSIAKVESTIASCTVKSESLDHQETQPSHSHVCKSQEVHSSVDSKPLNGKVMNHLDFGTSADTHRTINKDMYSGRDILEYAKGKEKDSEQKSRICTGTSSKFNSDEEAIFSSKEEFIAMESGLGKPVEKSKAPHLDSANQLCSGKHDGIILLLPRNFSISGCSELSPRASLDGNSAGLNWNSFSDIFSVEEVQSEQSLSDIPHSCPLPCKIELEKDLDIKFRKVNNCHSIEFPFHAPSLSPNLNDKPQVKDGDNDTNRTSRPTLSDSSKGLEQFFSRKTTAKARDLSLTRNFRFGKGRMNRSYSFREGAGIPQLQSTYASFKSSTVRHEASSTCGNPNSRAGANGRAKTSPLRRLIDPLLKLKVAKLSNSVANTQECIEKFSDFSIKPLSANECQKENFGSSMVKAFLQLTVKRGLPLFKFVVEISNDILVSTVKKVSTFGKNNPSWFYTFYSVHNVKGKSGRWKSQRSKGIGSEFTYNIAGQMKVSDPHFSICQNSKEEYMMTESVLYGVDQNSTNDATSELTLSRELAAIVVKMPMKRSRHDCEKFEKDGNLKDEFSEPIWEDGCSGNLGEADISGSFVVILPSGTHGLPNEGQPSSLIDRWRFRGSCDCGGWDIGCKLEVLKNQGGDNENPRPARDSPLEDHCHLFVQEGAKQRRPIFKLEPQGNRMYSVEFDAGISKLQAFSICIAVVNGKKLTDPLDDRDRDEATLQMGDRATTPVIVQGEGPAKYASYPPLSPVGRV</sequence>
<proteinExistence type="predicted"/>
<feature type="region of interest" description="Disordered" evidence="1">
    <location>
        <begin position="182"/>
        <end position="208"/>
    </location>
</feature>
<feature type="region of interest" description="Disordered" evidence="1">
    <location>
        <begin position="19"/>
        <end position="40"/>
    </location>
</feature>
<protein>
    <submittedName>
        <fullName evidence="2">Uncharacterized protein</fullName>
    </submittedName>
</protein>
<comment type="caution">
    <text evidence="2">The sequence shown here is derived from an EMBL/GenBank/DDBJ whole genome shotgun (WGS) entry which is preliminary data.</text>
</comment>
<dbReference type="AlphaFoldDB" id="A0AAD3TGY7"/>
<feature type="region of interest" description="Disordered" evidence="1">
    <location>
        <begin position="399"/>
        <end position="432"/>
    </location>
</feature>
<feature type="region of interest" description="Disordered" evidence="1">
    <location>
        <begin position="490"/>
        <end position="509"/>
    </location>
</feature>
<organism evidence="2 3">
    <name type="scientific">Nepenthes gracilis</name>
    <name type="common">Slender pitcher plant</name>
    <dbReference type="NCBI Taxonomy" id="150966"/>
    <lineage>
        <taxon>Eukaryota</taxon>
        <taxon>Viridiplantae</taxon>
        <taxon>Streptophyta</taxon>
        <taxon>Embryophyta</taxon>
        <taxon>Tracheophyta</taxon>
        <taxon>Spermatophyta</taxon>
        <taxon>Magnoliopsida</taxon>
        <taxon>eudicotyledons</taxon>
        <taxon>Gunneridae</taxon>
        <taxon>Pentapetalae</taxon>
        <taxon>Caryophyllales</taxon>
        <taxon>Nepenthaceae</taxon>
        <taxon>Nepenthes</taxon>
    </lineage>
</organism>
<dbReference type="Proteomes" id="UP001279734">
    <property type="component" value="Unassembled WGS sequence"/>
</dbReference>
<evidence type="ECO:0000256" key="1">
    <source>
        <dbReference type="SAM" id="MobiDB-lite"/>
    </source>
</evidence>
<name>A0AAD3TGY7_NEPGR</name>
<evidence type="ECO:0000313" key="3">
    <source>
        <dbReference type="Proteomes" id="UP001279734"/>
    </source>
</evidence>
<feature type="compositionally biased region" description="Basic and acidic residues" evidence="1">
    <location>
        <begin position="408"/>
        <end position="419"/>
    </location>
</feature>
<feature type="compositionally biased region" description="Polar residues" evidence="1">
    <location>
        <begin position="492"/>
        <end position="502"/>
    </location>
</feature>
<keyword evidence="3" id="KW-1185">Reference proteome</keyword>
<dbReference type="EMBL" id="BSYO01000035">
    <property type="protein sequence ID" value="GMH28976.1"/>
    <property type="molecule type" value="Genomic_DNA"/>
</dbReference>
<reference evidence="2" key="1">
    <citation type="submission" date="2023-05" db="EMBL/GenBank/DDBJ databases">
        <title>Nepenthes gracilis genome sequencing.</title>
        <authorList>
            <person name="Fukushima K."/>
        </authorList>
    </citation>
    <scope>NUCLEOTIDE SEQUENCE</scope>
    <source>
        <strain evidence="2">SING2019-196</strain>
    </source>
</reference>
<dbReference type="PANTHER" id="PTHR31390:SF12">
    <property type="entry name" value="PUTATIVE (DUF3527)-RELATED"/>
    <property type="match status" value="1"/>
</dbReference>
<dbReference type="InterPro" id="IPR021916">
    <property type="entry name" value="DUF3527"/>
</dbReference>
<dbReference type="Pfam" id="PF12043">
    <property type="entry name" value="DUF3527"/>
    <property type="match status" value="1"/>
</dbReference>
<feature type="compositionally biased region" description="Polar residues" evidence="1">
    <location>
        <begin position="420"/>
        <end position="431"/>
    </location>
</feature>